<organism evidence="2 3">
    <name type="scientific">Leptospira terpstrae serovar Hualin str. LT 11-33 = ATCC 700639</name>
    <dbReference type="NCBI Taxonomy" id="1257025"/>
    <lineage>
        <taxon>Bacteria</taxon>
        <taxon>Pseudomonadati</taxon>
        <taxon>Spirochaetota</taxon>
        <taxon>Spirochaetia</taxon>
        <taxon>Leptospirales</taxon>
        <taxon>Leptospiraceae</taxon>
        <taxon>Leptospira</taxon>
    </lineage>
</organism>
<accession>N1VZX8</accession>
<evidence type="ECO:0000313" key="2">
    <source>
        <dbReference type="EMBL" id="EMY62302.1"/>
    </source>
</evidence>
<gene>
    <name evidence="2" type="ORF">LEP1GSC203_2177</name>
</gene>
<feature type="transmembrane region" description="Helical" evidence="1">
    <location>
        <begin position="6"/>
        <end position="27"/>
    </location>
</feature>
<dbReference type="STRING" id="1257025.LEP1GSC203_2177"/>
<evidence type="ECO:0000256" key="1">
    <source>
        <dbReference type="SAM" id="Phobius"/>
    </source>
</evidence>
<dbReference type="PROSITE" id="PS51257">
    <property type="entry name" value="PROKAR_LIPOPROTEIN"/>
    <property type="match status" value="1"/>
</dbReference>
<keyword evidence="1" id="KW-1133">Transmembrane helix</keyword>
<proteinExistence type="predicted"/>
<evidence type="ECO:0000313" key="3">
    <source>
        <dbReference type="Proteomes" id="UP000012371"/>
    </source>
</evidence>
<dbReference type="EMBL" id="AOGW02000008">
    <property type="protein sequence ID" value="EMY62302.1"/>
    <property type="molecule type" value="Genomic_DNA"/>
</dbReference>
<keyword evidence="2" id="KW-0449">Lipoprotein</keyword>
<keyword evidence="1" id="KW-0812">Transmembrane</keyword>
<keyword evidence="1" id="KW-0472">Membrane</keyword>
<dbReference type="RefSeq" id="WP_002973049.1">
    <property type="nucleotide sequence ID" value="NZ_AOGW02000008.1"/>
</dbReference>
<protein>
    <submittedName>
        <fullName evidence="2">Lipoprotein</fullName>
    </submittedName>
</protein>
<dbReference type="AlphaFoldDB" id="N1VZX8"/>
<sequence length="293" mass="32842">MSKKIIWFFNLTLSSIAMYCFFLLSCAPKEGSAKESWFASLLSLSTPFLEDKKIPETFGSGLENSYSIRSISPNIVMENSNFLIEGENLSHLTEKQLFGDDYSKFLQFTEVTDSKITVSLHLCPDSTFVLRSTGKTDSNFQFSIPCLGSFRHSIRSLKFDLGIPMEPISPNYSGNSLDLLRSLGEIEFVIDSPVSAGIQLHPVTGVFFGTPTETTKNEFRFFTVSAQLKTNPNLRIQTSFQYIVVTDEEKTNRTCRSISQTSTCMFPSPHVCSNSSQCFTSRFACEMDTKCGF</sequence>
<keyword evidence="3" id="KW-1185">Reference proteome</keyword>
<reference evidence="2" key="1">
    <citation type="submission" date="2013-03" db="EMBL/GenBank/DDBJ databases">
        <authorList>
            <person name="Harkins D.M."/>
            <person name="Durkin A.S."/>
            <person name="Brinkac L.M."/>
            <person name="Haft D.H."/>
            <person name="Selengut J.D."/>
            <person name="Sanka R."/>
            <person name="DePew J."/>
            <person name="Purushe J."/>
            <person name="Hartskeerl R.A."/>
            <person name="Ahmed A."/>
            <person name="van der Linden H."/>
            <person name="Goris M.G.A."/>
            <person name="Vinetz J.M."/>
            <person name="Sutton G.G."/>
            <person name="Nierman W.C."/>
            <person name="Fouts D.E."/>
        </authorList>
    </citation>
    <scope>NUCLEOTIDE SEQUENCE [LARGE SCALE GENOMIC DNA]</scope>
    <source>
        <strain evidence="2">LT 11-33</strain>
    </source>
</reference>
<comment type="caution">
    <text evidence="2">The sequence shown here is derived from an EMBL/GenBank/DDBJ whole genome shotgun (WGS) entry which is preliminary data.</text>
</comment>
<dbReference type="Proteomes" id="UP000012371">
    <property type="component" value="Unassembled WGS sequence"/>
</dbReference>
<name>N1VZX8_9LEPT</name>